<evidence type="ECO:0000313" key="2">
    <source>
        <dbReference type="Proteomes" id="UP000290013"/>
    </source>
</evidence>
<dbReference type="KEGG" id="ctai:NCTC12078_00116"/>
<name>A0A4U8W817_9FLAO</name>
<dbReference type="AlphaFoldDB" id="A0A4U8W817"/>
<proteinExistence type="predicted"/>
<accession>A0A4U8W817</accession>
<gene>
    <name evidence="1" type="ORF">NCTC12078_00116</name>
</gene>
<dbReference type="Proteomes" id="UP000290013">
    <property type="component" value="Chromosome"/>
</dbReference>
<reference evidence="1 2" key="1">
    <citation type="submission" date="2019-02" db="EMBL/GenBank/DDBJ databases">
        <authorList>
            <consortium name="Pathogen Informatics"/>
        </authorList>
    </citation>
    <scope>NUCLEOTIDE SEQUENCE [LARGE SCALE GENOMIC DNA]</scope>
    <source>
        <strain evidence="1 2">3012STDY6944375</strain>
    </source>
</reference>
<dbReference type="EMBL" id="LR215974">
    <property type="protein sequence ID" value="VFB02143.1"/>
    <property type="molecule type" value="Genomic_DNA"/>
</dbReference>
<dbReference type="RefSeq" id="WP_130913051.1">
    <property type="nucleotide sequence ID" value="NZ_LR215974.1"/>
</dbReference>
<sequence length="111" mass="12628">MTKKEQYSLKFVKIKDSVNSDTYLCQGDFSVQGSLKLAHLLSILSNREPQYLLEEVNLALSNGDFEEYYLPDASVTDVIRIVPPNIIVNGFTITLLNLKQLLQEWIAFTES</sequence>
<organism evidence="1 2">
    <name type="scientific">Chryseobacterium taihuense</name>
    <dbReference type="NCBI Taxonomy" id="1141221"/>
    <lineage>
        <taxon>Bacteria</taxon>
        <taxon>Pseudomonadati</taxon>
        <taxon>Bacteroidota</taxon>
        <taxon>Flavobacteriia</taxon>
        <taxon>Flavobacteriales</taxon>
        <taxon>Weeksellaceae</taxon>
        <taxon>Chryseobacterium group</taxon>
        <taxon>Chryseobacterium</taxon>
    </lineage>
</organism>
<evidence type="ECO:0000313" key="1">
    <source>
        <dbReference type="EMBL" id="VFB02143.1"/>
    </source>
</evidence>
<protein>
    <submittedName>
        <fullName evidence="1">Uncharacterized protein</fullName>
    </submittedName>
</protein>